<proteinExistence type="predicted"/>
<geneLocation type="plasmid" evidence="2">
    <name>pvpsd2016-3</name>
</geneLocation>
<dbReference type="AlphaFoldDB" id="A0AAX1G0H6"/>
<evidence type="ECO:0000313" key="1">
    <source>
        <dbReference type="EMBL" id="QHH13204.1"/>
    </source>
</evidence>
<dbReference type="EMBL" id="CP034302">
    <property type="protein sequence ID" value="QHH13204.1"/>
    <property type="molecule type" value="Genomic_DNA"/>
</dbReference>
<gene>
    <name evidence="1" type="ORF">EHC69_28505</name>
</gene>
<sequence length="116" mass="13020">MNTQFELTRPFELVVLPAVNNRKLDVLFDGVELASVKKDGHHYQLFHTRSDNPDEQLIVSSTDLVQGSVLMEAFSVDDPDALEAMFGLDVMYEICRQCQYPGFRTLGSPLLQGEVA</sequence>
<evidence type="ECO:0000313" key="2">
    <source>
        <dbReference type="Proteomes" id="UP000464718"/>
    </source>
</evidence>
<organism evidence="1 2">
    <name type="scientific">Vibrio parahaemolyticus</name>
    <dbReference type="NCBI Taxonomy" id="670"/>
    <lineage>
        <taxon>Bacteria</taxon>
        <taxon>Pseudomonadati</taxon>
        <taxon>Pseudomonadota</taxon>
        <taxon>Gammaproteobacteria</taxon>
        <taxon>Vibrionales</taxon>
        <taxon>Vibrionaceae</taxon>
        <taxon>Vibrio</taxon>
    </lineage>
</organism>
<accession>A0AAX1G0H6</accession>
<dbReference type="Proteomes" id="UP000464718">
    <property type="component" value="Plasmid pvpsd2016-3"/>
</dbReference>
<protein>
    <submittedName>
        <fullName evidence="1">Uncharacterized protein</fullName>
    </submittedName>
</protein>
<reference evidence="1 2" key="1">
    <citation type="submission" date="2018-12" db="EMBL/GenBank/DDBJ databases">
        <title>Genomic insights into the evolutionary origins and pathogenicity of five Vibrio parahaemolyticus strains isolated from the shrimp with acute hepatopancreatic necrosis disease (AHPND).</title>
        <authorList>
            <person name="Yang Q."/>
            <person name="Dong X."/>
            <person name="Xie G."/>
            <person name="Fu S."/>
            <person name="Zou P."/>
            <person name="Sun J."/>
            <person name="Wang Y."/>
            <person name="Huang J."/>
        </authorList>
    </citation>
    <scope>NUCLEOTIDE SEQUENCE [LARGE SCALE GENOMIC DNA]</scope>
    <source>
        <strain evidence="1 2">20160303005-1</strain>
        <plasmid evidence="2">pvpsd2016-3</plasmid>
    </source>
</reference>
<name>A0AAX1G0H6_VIBPH</name>
<dbReference type="RefSeq" id="WP_086482446.1">
    <property type="nucleotide sequence ID" value="NZ_CP034302.1"/>
</dbReference>
<keyword evidence="1" id="KW-0614">Plasmid</keyword>